<accession>A0ABQ3UU49</accession>
<feature type="domain" description="Enoyl reductase (ER)" evidence="2">
    <location>
        <begin position="15"/>
        <end position="311"/>
    </location>
</feature>
<proteinExistence type="predicted"/>
<dbReference type="Pfam" id="PF08240">
    <property type="entry name" value="ADH_N"/>
    <property type="match status" value="1"/>
</dbReference>
<evidence type="ECO:0000259" key="2">
    <source>
        <dbReference type="SMART" id="SM00829"/>
    </source>
</evidence>
<sequence>MSSIRAIVVDPEVPGRLAIKEVEAPQSGPSEALVQVETISLNRGEVGRVMQAAAGWRPGWDLAGTVIKQAANGAGPKVGSRVVGTVNAGSWAEQVVVPTNRLAELPDRVTFAQAATLPIAGLTALRALEKGGLLLNRRVLITGSTGGVGLFAHQLARRSGAYVVGTARQTRNEALVREAGADEVIVGDDLEPARAYGPYHLIIESLGGKALASALSLLAPGGTCVTLGWSVSPEATFDVSNFVVTGGTTLYGLVIYVELQRRAASEDLAWLAQLVAEQQLRTPIEVEASWHDIGEVAQRLLQRQFTGKAVLHLA</sequence>
<dbReference type="InterPro" id="IPR013154">
    <property type="entry name" value="ADH-like_N"/>
</dbReference>
<dbReference type="InterPro" id="IPR011032">
    <property type="entry name" value="GroES-like_sf"/>
</dbReference>
<dbReference type="SMART" id="SM00829">
    <property type="entry name" value="PKS_ER"/>
    <property type="match status" value="1"/>
</dbReference>
<keyword evidence="1" id="KW-0521">NADP</keyword>
<dbReference type="PANTHER" id="PTHR44154">
    <property type="entry name" value="QUINONE OXIDOREDUCTASE"/>
    <property type="match status" value="1"/>
</dbReference>
<protein>
    <submittedName>
        <fullName evidence="3">Oxidoreductase</fullName>
    </submittedName>
</protein>
<name>A0ABQ3UU49_9CHLR</name>
<dbReference type="EMBL" id="BNJG01000002">
    <property type="protein sequence ID" value="GHO56369.1"/>
    <property type="molecule type" value="Genomic_DNA"/>
</dbReference>
<dbReference type="Gene3D" id="3.40.50.720">
    <property type="entry name" value="NAD(P)-binding Rossmann-like Domain"/>
    <property type="match status" value="1"/>
</dbReference>
<dbReference type="Proteomes" id="UP000654345">
    <property type="component" value="Unassembled WGS sequence"/>
</dbReference>
<dbReference type="InterPro" id="IPR036291">
    <property type="entry name" value="NAD(P)-bd_dom_sf"/>
</dbReference>
<dbReference type="PANTHER" id="PTHR44154:SF1">
    <property type="entry name" value="QUINONE OXIDOREDUCTASE"/>
    <property type="match status" value="1"/>
</dbReference>
<dbReference type="RefSeq" id="WP_201372876.1">
    <property type="nucleotide sequence ID" value="NZ_BNJG01000002.1"/>
</dbReference>
<dbReference type="InterPro" id="IPR020843">
    <property type="entry name" value="ER"/>
</dbReference>
<dbReference type="Gene3D" id="3.90.180.10">
    <property type="entry name" value="Medium-chain alcohol dehydrogenases, catalytic domain"/>
    <property type="match status" value="1"/>
</dbReference>
<dbReference type="InterPro" id="IPR013149">
    <property type="entry name" value="ADH-like_C"/>
</dbReference>
<reference evidence="3 4" key="1">
    <citation type="journal article" date="2021" name="Int. J. Syst. Evol. Microbiol.">
        <title>Reticulibacter mediterranei gen. nov., sp. nov., within the new family Reticulibacteraceae fam. nov., and Ktedonospora formicarum gen. nov., sp. nov., Ktedonobacter robiniae sp. nov., Dictyobacter formicarum sp. nov. and Dictyobacter arantiisoli sp. nov., belonging to the class Ktedonobacteria.</title>
        <authorList>
            <person name="Yabe S."/>
            <person name="Zheng Y."/>
            <person name="Wang C.M."/>
            <person name="Sakai Y."/>
            <person name="Abe K."/>
            <person name="Yokota A."/>
            <person name="Donadio S."/>
            <person name="Cavaletti L."/>
            <person name="Monciardini P."/>
        </authorList>
    </citation>
    <scope>NUCLEOTIDE SEQUENCE [LARGE SCALE GENOMIC DNA]</scope>
    <source>
        <strain evidence="3 4">SOSP1-30</strain>
    </source>
</reference>
<evidence type="ECO:0000313" key="4">
    <source>
        <dbReference type="Proteomes" id="UP000654345"/>
    </source>
</evidence>
<evidence type="ECO:0000256" key="1">
    <source>
        <dbReference type="ARBA" id="ARBA00022857"/>
    </source>
</evidence>
<comment type="caution">
    <text evidence="3">The sequence shown here is derived from an EMBL/GenBank/DDBJ whole genome shotgun (WGS) entry which is preliminary data.</text>
</comment>
<dbReference type="SUPFAM" id="SSF51735">
    <property type="entry name" value="NAD(P)-binding Rossmann-fold domains"/>
    <property type="match status" value="1"/>
</dbReference>
<dbReference type="InterPro" id="IPR051603">
    <property type="entry name" value="Zinc-ADH_QOR/CCCR"/>
</dbReference>
<evidence type="ECO:0000313" key="3">
    <source>
        <dbReference type="EMBL" id="GHO56369.1"/>
    </source>
</evidence>
<dbReference type="SUPFAM" id="SSF50129">
    <property type="entry name" value="GroES-like"/>
    <property type="match status" value="1"/>
</dbReference>
<keyword evidence="4" id="KW-1185">Reference proteome</keyword>
<organism evidence="3 4">
    <name type="scientific">Ktedonobacter robiniae</name>
    <dbReference type="NCBI Taxonomy" id="2778365"/>
    <lineage>
        <taxon>Bacteria</taxon>
        <taxon>Bacillati</taxon>
        <taxon>Chloroflexota</taxon>
        <taxon>Ktedonobacteria</taxon>
        <taxon>Ktedonobacterales</taxon>
        <taxon>Ktedonobacteraceae</taxon>
        <taxon>Ktedonobacter</taxon>
    </lineage>
</organism>
<dbReference type="CDD" id="cd08270">
    <property type="entry name" value="MDR4"/>
    <property type="match status" value="1"/>
</dbReference>
<dbReference type="Pfam" id="PF00107">
    <property type="entry name" value="ADH_zinc_N"/>
    <property type="match status" value="1"/>
</dbReference>
<gene>
    <name evidence="3" type="ORF">KSB_48440</name>
</gene>